<evidence type="ECO:0000256" key="8">
    <source>
        <dbReference type="RuleBase" id="RU369061"/>
    </source>
</evidence>
<comment type="function">
    <text evidence="8">Catalyzes the ATP-dependent phosphorylation of fructose-l-phosphate to fructose-l,6-bisphosphate.</text>
</comment>
<evidence type="ECO:0000256" key="6">
    <source>
        <dbReference type="ARBA" id="ARBA00047745"/>
    </source>
</evidence>
<dbReference type="UniPathway" id="UPA00704">
    <property type="reaction ID" value="UER00715"/>
</dbReference>
<dbReference type="SUPFAM" id="SSF53613">
    <property type="entry name" value="Ribokinase-like"/>
    <property type="match status" value="1"/>
</dbReference>
<dbReference type="InterPro" id="IPR017583">
    <property type="entry name" value="Tagatose/fructose_Pkinase"/>
</dbReference>
<keyword evidence="5 7" id="KW-0067">ATP-binding</keyword>
<proteinExistence type="inferred from homology"/>
<keyword evidence="2 7" id="KW-0808">Transferase</keyword>
<keyword evidence="7" id="KW-0423">Lactose metabolism</keyword>
<dbReference type="InterPro" id="IPR022463">
    <property type="entry name" value="1-PFruKinase"/>
</dbReference>
<dbReference type="InterPro" id="IPR011611">
    <property type="entry name" value="PfkB_dom"/>
</dbReference>
<dbReference type="FunFam" id="3.40.1190.20:FF:000001">
    <property type="entry name" value="Phosphofructokinase"/>
    <property type="match status" value="1"/>
</dbReference>
<dbReference type="GO" id="GO:2001059">
    <property type="term" value="P:D-tagatose 6-phosphate catabolic process"/>
    <property type="evidence" value="ECO:0007669"/>
    <property type="project" value="UniProtKB-UniPathway"/>
</dbReference>
<organism evidence="10 11">
    <name type="scientific">Thomasclavelia cocleata</name>
    <dbReference type="NCBI Taxonomy" id="69824"/>
    <lineage>
        <taxon>Bacteria</taxon>
        <taxon>Bacillati</taxon>
        <taxon>Bacillota</taxon>
        <taxon>Erysipelotrichia</taxon>
        <taxon>Erysipelotrichales</taxon>
        <taxon>Coprobacillaceae</taxon>
        <taxon>Thomasclavelia</taxon>
    </lineage>
</organism>
<accession>A0A1I0E7Y4</accession>
<evidence type="ECO:0000256" key="5">
    <source>
        <dbReference type="ARBA" id="ARBA00022840"/>
    </source>
</evidence>
<evidence type="ECO:0000256" key="3">
    <source>
        <dbReference type="ARBA" id="ARBA00022741"/>
    </source>
</evidence>
<comment type="similarity">
    <text evidence="7">Belongs to the carbohydrate kinase PfkB family. LacC subfamily.</text>
</comment>
<comment type="catalytic activity">
    <reaction evidence="6 8">
        <text>beta-D-fructose 1-phosphate + ATP = beta-D-fructose 1,6-bisphosphate + ADP + H(+)</text>
        <dbReference type="Rhea" id="RHEA:14213"/>
        <dbReference type="ChEBI" id="CHEBI:15378"/>
        <dbReference type="ChEBI" id="CHEBI:30616"/>
        <dbReference type="ChEBI" id="CHEBI:32966"/>
        <dbReference type="ChEBI" id="CHEBI:138881"/>
        <dbReference type="ChEBI" id="CHEBI:456216"/>
        <dbReference type="EC" id="2.7.1.56"/>
    </reaction>
</comment>
<dbReference type="GO" id="GO:0005988">
    <property type="term" value="P:lactose metabolic process"/>
    <property type="evidence" value="ECO:0007669"/>
    <property type="project" value="UniProtKB-KW"/>
</dbReference>
<dbReference type="PANTHER" id="PTHR46566:SF1">
    <property type="entry name" value="1-PHOSPHOFRUCTOKINASE"/>
    <property type="match status" value="1"/>
</dbReference>
<dbReference type="Proteomes" id="UP000198558">
    <property type="component" value="Unassembled WGS sequence"/>
</dbReference>
<comment type="catalytic activity">
    <reaction evidence="7">
        <text>D-tagatofuranose 6-phosphate + ATP = D-tagatofuranose 1,6-bisphosphate + ADP + H(+)</text>
        <dbReference type="Rhea" id="RHEA:12420"/>
        <dbReference type="ChEBI" id="CHEBI:15378"/>
        <dbReference type="ChEBI" id="CHEBI:30616"/>
        <dbReference type="ChEBI" id="CHEBI:58694"/>
        <dbReference type="ChEBI" id="CHEBI:58695"/>
        <dbReference type="ChEBI" id="CHEBI:456216"/>
        <dbReference type="EC" id="2.7.1.144"/>
    </reaction>
</comment>
<dbReference type="CDD" id="cd01164">
    <property type="entry name" value="FruK_PfkB_like"/>
    <property type="match status" value="1"/>
</dbReference>
<evidence type="ECO:0000313" key="10">
    <source>
        <dbReference type="EMBL" id="SET40403.1"/>
    </source>
</evidence>
<dbReference type="GO" id="GO:0008662">
    <property type="term" value="F:1-phosphofructokinase activity"/>
    <property type="evidence" value="ECO:0007669"/>
    <property type="project" value="UniProtKB-UniRule"/>
</dbReference>
<dbReference type="NCBIfam" id="TIGR03828">
    <property type="entry name" value="pfkB"/>
    <property type="match status" value="1"/>
</dbReference>
<dbReference type="NCBIfam" id="TIGR03168">
    <property type="entry name" value="1-PFK"/>
    <property type="match status" value="1"/>
</dbReference>
<evidence type="ECO:0000313" key="11">
    <source>
        <dbReference type="Proteomes" id="UP000198558"/>
    </source>
</evidence>
<dbReference type="InterPro" id="IPR029056">
    <property type="entry name" value="Ribokinase-like"/>
</dbReference>
<sequence length="306" mass="33959">MIYTITFNPSLDYVMKVKDFEEGKTNRSYQETIYPGGKGFNVSTILQCLGLENTALGFIAGFTGKEIEDQLKKRGFNLDLCVLDEGISRINVKMKSTKETEINGNGPNINNIKLDELLSKLDYLNNGDILILAGSIPSSLPDNIYETIMKRLILKKIKVIVDATGELLLNVLSYRPFLIKPNHHELEELFKTKINNQEEIIFYAKKLKEQGAINVLISLGKDGALLISEDNHVYFCNSAKGELINSVGSGDSMVAGFIAGYLKNKSYQEAIHLGSACGGATAFSDDLAKKEMIDKVYQQINVEVIE</sequence>
<dbReference type="InterPro" id="IPR002173">
    <property type="entry name" value="Carboh/pur_kinase_PfkB_CS"/>
</dbReference>
<dbReference type="Pfam" id="PF00294">
    <property type="entry name" value="PfkB"/>
    <property type="match status" value="1"/>
</dbReference>
<evidence type="ECO:0000256" key="4">
    <source>
        <dbReference type="ARBA" id="ARBA00022777"/>
    </source>
</evidence>
<dbReference type="GO" id="GO:0044281">
    <property type="term" value="P:small molecule metabolic process"/>
    <property type="evidence" value="ECO:0007669"/>
    <property type="project" value="UniProtKB-ARBA"/>
</dbReference>
<dbReference type="GO" id="GO:0009024">
    <property type="term" value="F:tagatose-6-phosphate kinase activity"/>
    <property type="evidence" value="ECO:0007669"/>
    <property type="project" value="UniProtKB-EC"/>
</dbReference>
<dbReference type="GO" id="GO:0005524">
    <property type="term" value="F:ATP binding"/>
    <property type="evidence" value="ECO:0007669"/>
    <property type="project" value="UniProtKB-UniRule"/>
</dbReference>
<keyword evidence="11" id="KW-1185">Reference proteome</keyword>
<reference evidence="11" key="1">
    <citation type="submission" date="2016-10" db="EMBL/GenBank/DDBJ databases">
        <authorList>
            <person name="Varghese N."/>
            <person name="Submissions S."/>
        </authorList>
    </citation>
    <scope>NUCLEOTIDE SEQUENCE [LARGE SCALE GENOMIC DNA]</scope>
    <source>
        <strain evidence="11">DSM 1551</strain>
    </source>
</reference>
<dbReference type="GO" id="GO:0005829">
    <property type="term" value="C:cytosol"/>
    <property type="evidence" value="ECO:0007669"/>
    <property type="project" value="TreeGrafter"/>
</dbReference>
<evidence type="ECO:0000256" key="1">
    <source>
        <dbReference type="ARBA" id="ARBA00005380"/>
    </source>
</evidence>
<evidence type="ECO:0000256" key="7">
    <source>
        <dbReference type="PIRNR" id="PIRNR000535"/>
    </source>
</evidence>
<dbReference type="PANTHER" id="PTHR46566">
    <property type="entry name" value="1-PHOSPHOFRUCTOKINASE-RELATED"/>
    <property type="match status" value="1"/>
</dbReference>
<feature type="domain" description="Carbohydrate kinase PfkB" evidence="9">
    <location>
        <begin position="8"/>
        <end position="282"/>
    </location>
</feature>
<dbReference type="EC" id="2.7.1.144" evidence="7"/>
<keyword evidence="3 7" id="KW-0547">Nucleotide-binding</keyword>
<dbReference type="GO" id="GO:0016052">
    <property type="term" value="P:carbohydrate catabolic process"/>
    <property type="evidence" value="ECO:0007669"/>
    <property type="project" value="UniProtKB-ARBA"/>
</dbReference>
<name>A0A1I0E7Y4_9FIRM</name>
<gene>
    <name evidence="10" type="ORF">SAMN04489758_10972</name>
</gene>
<dbReference type="PROSITE" id="PS00584">
    <property type="entry name" value="PFKB_KINASES_2"/>
    <property type="match status" value="1"/>
</dbReference>
<dbReference type="GeneID" id="78288156"/>
<dbReference type="RefSeq" id="WP_092353377.1">
    <property type="nucleotide sequence ID" value="NZ_FOIN01000009.1"/>
</dbReference>
<dbReference type="PIRSF" id="PIRSF000535">
    <property type="entry name" value="1PFK/6PFK/LacC"/>
    <property type="match status" value="1"/>
</dbReference>
<dbReference type="OrthoDB" id="9801219at2"/>
<evidence type="ECO:0000256" key="2">
    <source>
        <dbReference type="ARBA" id="ARBA00022679"/>
    </source>
</evidence>
<comment type="pathway">
    <text evidence="7">Carbohydrate metabolism; D-tagatose 6-phosphate degradation; D-glyceraldehyde 3-phosphate and glycerone phosphate from D-tagatose 6-phosphate: step 1/2.</text>
</comment>
<protein>
    <recommendedName>
        <fullName evidence="7">Tagatose-6-phosphate kinase</fullName>
        <ecNumber evidence="7">2.7.1.144</ecNumber>
    </recommendedName>
</protein>
<dbReference type="EMBL" id="FOIN01000009">
    <property type="protein sequence ID" value="SET40403.1"/>
    <property type="molecule type" value="Genomic_DNA"/>
</dbReference>
<keyword evidence="4 8" id="KW-0418">Kinase</keyword>
<dbReference type="AlphaFoldDB" id="A0A1I0E7Y4"/>
<dbReference type="Gene3D" id="3.40.1190.20">
    <property type="match status" value="1"/>
</dbReference>
<comment type="similarity">
    <text evidence="1">Belongs to the carbohydrate kinase pfkB family.</text>
</comment>
<evidence type="ECO:0000259" key="9">
    <source>
        <dbReference type="Pfam" id="PF00294"/>
    </source>
</evidence>